<reference evidence="1 2" key="1">
    <citation type="submission" date="2019-02" db="EMBL/GenBank/DDBJ databases">
        <title>Deep-cultivation of Planctomycetes and their phenomic and genomic characterization uncovers novel biology.</title>
        <authorList>
            <person name="Wiegand S."/>
            <person name="Jogler M."/>
            <person name="Boedeker C."/>
            <person name="Pinto D."/>
            <person name="Vollmers J."/>
            <person name="Rivas-Marin E."/>
            <person name="Kohn T."/>
            <person name="Peeters S.H."/>
            <person name="Heuer A."/>
            <person name="Rast P."/>
            <person name="Oberbeckmann S."/>
            <person name="Bunk B."/>
            <person name="Jeske O."/>
            <person name="Meyerdierks A."/>
            <person name="Storesund J.E."/>
            <person name="Kallscheuer N."/>
            <person name="Luecker S."/>
            <person name="Lage O.M."/>
            <person name="Pohl T."/>
            <person name="Merkel B.J."/>
            <person name="Hornburger P."/>
            <person name="Mueller R.-W."/>
            <person name="Bruemmer F."/>
            <person name="Labrenz M."/>
            <person name="Spormann A.M."/>
            <person name="Op den Camp H."/>
            <person name="Overmann J."/>
            <person name="Amann R."/>
            <person name="Jetten M.S.M."/>
            <person name="Mascher T."/>
            <person name="Medema M.H."/>
            <person name="Devos D.P."/>
            <person name="Kaster A.-K."/>
            <person name="Ovreas L."/>
            <person name="Rohde M."/>
            <person name="Galperin M.Y."/>
            <person name="Jogler C."/>
        </authorList>
    </citation>
    <scope>NUCLEOTIDE SEQUENCE [LARGE SCALE GENOMIC DNA]</scope>
    <source>
        <strain evidence="1 2">Pan216</strain>
    </source>
</reference>
<protein>
    <submittedName>
        <fullName evidence="1">Uncharacterized protein</fullName>
    </submittedName>
</protein>
<accession>A0A518B7E2</accession>
<evidence type="ECO:0000313" key="1">
    <source>
        <dbReference type="EMBL" id="QDU62897.1"/>
    </source>
</evidence>
<evidence type="ECO:0000313" key="2">
    <source>
        <dbReference type="Proteomes" id="UP000317093"/>
    </source>
</evidence>
<proteinExistence type="predicted"/>
<dbReference type="AlphaFoldDB" id="A0A518B7E2"/>
<sequence length="74" mass="8051">MSGNGLTYRSDSCPSTRSCRVVEVGVFHVGPKVAETLYSFANHLLHATCPTPRGSLILTFRNARQVGEKGVNRC</sequence>
<gene>
    <name evidence="1" type="ORF">Pan216_37700</name>
</gene>
<keyword evidence="2" id="KW-1185">Reference proteome</keyword>
<organism evidence="1 2">
    <name type="scientific">Kolteria novifilia</name>
    <dbReference type="NCBI Taxonomy" id="2527975"/>
    <lineage>
        <taxon>Bacteria</taxon>
        <taxon>Pseudomonadati</taxon>
        <taxon>Planctomycetota</taxon>
        <taxon>Planctomycetia</taxon>
        <taxon>Kolteriales</taxon>
        <taxon>Kolteriaceae</taxon>
        <taxon>Kolteria</taxon>
    </lineage>
</organism>
<dbReference type="Proteomes" id="UP000317093">
    <property type="component" value="Chromosome"/>
</dbReference>
<dbReference type="EMBL" id="CP036279">
    <property type="protein sequence ID" value="QDU62897.1"/>
    <property type="molecule type" value="Genomic_DNA"/>
</dbReference>
<name>A0A518B7E2_9BACT</name>
<dbReference type="KEGG" id="knv:Pan216_37700"/>